<gene>
    <name evidence="1" type="ORF">P872_17635</name>
</gene>
<protein>
    <submittedName>
        <fullName evidence="1">Uncharacterized protein</fullName>
    </submittedName>
</protein>
<proteinExistence type="predicted"/>
<evidence type="ECO:0000313" key="2">
    <source>
        <dbReference type="Proteomes" id="UP000016843"/>
    </source>
</evidence>
<evidence type="ECO:0000313" key="1">
    <source>
        <dbReference type="EMBL" id="ERM83168.1"/>
    </source>
</evidence>
<organism evidence="1 2">
    <name type="scientific">Rhodonellum psychrophilum GCM71 = DSM 17998</name>
    <dbReference type="NCBI Taxonomy" id="1123057"/>
    <lineage>
        <taxon>Bacteria</taxon>
        <taxon>Pseudomonadati</taxon>
        <taxon>Bacteroidota</taxon>
        <taxon>Cytophagia</taxon>
        <taxon>Cytophagales</taxon>
        <taxon>Cytophagaceae</taxon>
        <taxon>Rhodonellum</taxon>
    </lineage>
</organism>
<sequence>MEICIPFLKGVETARKSDHLGNKAWSRNGEVKNSKQLID</sequence>
<dbReference type="EMBL" id="AWXR01000017">
    <property type="protein sequence ID" value="ERM83168.1"/>
    <property type="molecule type" value="Genomic_DNA"/>
</dbReference>
<reference evidence="1 2" key="1">
    <citation type="journal article" date="2013" name="Genome Announc.">
        <title>Draft Genome Sequence of the Psychrophilic and Alkaliphilic Rhodonellum psychrophilum Strain GCM71T.</title>
        <authorList>
            <person name="Hauptmann A.L."/>
            <person name="Glaring M.A."/>
            <person name="Hallin P.F."/>
            <person name="Prieme A."/>
            <person name="Stougaard P."/>
        </authorList>
    </citation>
    <scope>NUCLEOTIDE SEQUENCE [LARGE SCALE GENOMIC DNA]</scope>
    <source>
        <strain evidence="1 2">GCM71</strain>
    </source>
</reference>
<comment type="caution">
    <text evidence="1">The sequence shown here is derived from an EMBL/GenBank/DDBJ whole genome shotgun (WGS) entry which is preliminary data.</text>
</comment>
<dbReference type="AlphaFoldDB" id="U5BZ84"/>
<dbReference type="Proteomes" id="UP000016843">
    <property type="component" value="Unassembled WGS sequence"/>
</dbReference>
<accession>U5BZ84</accession>
<name>U5BZ84_9BACT</name>
<keyword evidence="2" id="KW-1185">Reference proteome</keyword>